<evidence type="ECO:0000313" key="5">
    <source>
        <dbReference type="Proteomes" id="UP000238479"/>
    </source>
</evidence>
<evidence type="ECO:0000313" key="4">
    <source>
        <dbReference type="EMBL" id="PRQ17293.1"/>
    </source>
</evidence>
<evidence type="ECO:0000256" key="1">
    <source>
        <dbReference type="SAM" id="MobiDB-lite"/>
    </source>
</evidence>
<dbReference type="PROSITE" id="PS51087">
    <property type="entry name" value="APAG"/>
    <property type="match status" value="1"/>
</dbReference>
<feature type="compositionally biased region" description="Low complexity" evidence="1">
    <location>
        <begin position="57"/>
        <end position="70"/>
    </location>
</feature>
<dbReference type="SUPFAM" id="SSF46600">
    <property type="entry name" value="C-terminal UvrC-binding domain of UvrB"/>
    <property type="match status" value="1"/>
</dbReference>
<dbReference type="AlphaFoldDB" id="A0A2P6P5T0"/>
<dbReference type="Gramene" id="PRQ17293">
    <property type="protein sequence ID" value="PRQ17293"/>
    <property type="gene ID" value="RchiOBHm_Chr7g0193391"/>
</dbReference>
<name>A0A2P6P5T0_ROSCH</name>
<organism evidence="4 5">
    <name type="scientific">Rosa chinensis</name>
    <name type="common">China rose</name>
    <dbReference type="NCBI Taxonomy" id="74649"/>
    <lineage>
        <taxon>Eukaryota</taxon>
        <taxon>Viridiplantae</taxon>
        <taxon>Streptophyta</taxon>
        <taxon>Embryophyta</taxon>
        <taxon>Tracheophyta</taxon>
        <taxon>Spermatophyta</taxon>
        <taxon>Magnoliopsida</taxon>
        <taxon>eudicotyledons</taxon>
        <taxon>Gunneridae</taxon>
        <taxon>Pentapetalae</taxon>
        <taxon>rosids</taxon>
        <taxon>fabids</taxon>
        <taxon>Rosales</taxon>
        <taxon>Rosaceae</taxon>
        <taxon>Rosoideae</taxon>
        <taxon>Rosoideae incertae sedis</taxon>
        <taxon>Rosa</taxon>
    </lineage>
</organism>
<dbReference type="OMA" id="CEDSARN"/>
<feature type="region of interest" description="Disordered" evidence="1">
    <location>
        <begin position="55"/>
        <end position="82"/>
    </location>
</feature>
<accession>A0A2P6P5T0</accession>
<dbReference type="InterPro" id="IPR036767">
    <property type="entry name" value="ApaG_sf"/>
</dbReference>
<dbReference type="Pfam" id="PF04379">
    <property type="entry name" value="DUF525"/>
    <property type="match status" value="1"/>
</dbReference>
<dbReference type="InterPro" id="IPR007474">
    <property type="entry name" value="ApaG_domain"/>
</dbReference>
<dbReference type="PROSITE" id="PS50151">
    <property type="entry name" value="UVR"/>
    <property type="match status" value="2"/>
</dbReference>
<evidence type="ECO:0000259" key="3">
    <source>
        <dbReference type="PROSITE" id="PS51087"/>
    </source>
</evidence>
<evidence type="ECO:0000259" key="2">
    <source>
        <dbReference type="PROSITE" id="PS50151"/>
    </source>
</evidence>
<dbReference type="InterPro" id="IPR050718">
    <property type="entry name" value="ApaG-like"/>
</dbReference>
<dbReference type="EMBL" id="PDCK01000045">
    <property type="protein sequence ID" value="PRQ17293.1"/>
    <property type="molecule type" value="Genomic_DNA"/>
</dbReference>
<proteinExistence type="predicted"/>
<keyword evidence="5" id="KW-1185">Reference proteome</keyword>
<gene>
    <name evidence="4" type="ORF">RchiOBHm_Chr7g0193391</name>
</gene>
<dbReference type="SUPFAM" id="SSF110069">
    <property type="entry name" value="ApaG-like"/>
    <property type="match status" value="1"/>
</dbReference>
<dbReference type="Pfam" id="PF02151">
    <property type="entry name" value="UVR"/>
    <property type="match status" value="1"/>
</dbReference>
<dbReference type="STRING" id="74649.A0A2P6P5T0"/>
<dbReference type="PANTHER" id="PTHR47191:SF2">
    <property type="entry name" value="OS05G0170800 PROTEIN"/>
    <property type="match status" value="1"/>
</dbReference>
<protein>
    <submittedName>
        <fullName evidence="4">Putative UVR domain, ApaG domain-containing protein</fullName>
    </submittedName>
</protein>
<feature type="domain" description="UVR" evidence="2">
    <location>
        <begin position="120"/>
        <end position="155"/>
    </location>
</feature>
<dbReference type="InterPro" id="IPR036876">
    <property type="entry name" value="UVR_dom_sf"/>
</dbReference>
<reference evidence="4 5" key="1">
    <citation type="journal article" date="2018" name="Nat. Genet.">
        <title>The Rosa genome provides new insights in the design of modern roses.</title>
        <authorList>
            <person name="Bendahmane M."/>
        </authorList>
    </citation>
    <scope>NUCLEOTIDE SEQUENCE [LARGE SCALE GENOMIC DNA]</scope>
    <source>
        <strain evidence="5">cv. Old Blush</strain>
    </source>
</reference>
<dbReference type="InterPro" id="IPR001943">
    <property type="entry name" value="UVR_dom"/>
</dbReference>
<feature type="domain" description="UVR" evidence="2">
    <location>
        <begin position="85"/>
        <end position="120"/>
    </location>
</feature>
<dbReference type="OrthoDB" id="2305498at2759"/>
<dbReference type="Gene3D" id="4.10.860.10">
    <property type="entry name" value="UVR domain"/>
    <property type="match status" value="1"/>
</dbReference>
<dbReference type="Gene3D" id="2.60.40.1470">
    <property type="entry name" value="ApaG domain"/>
    <property type="match status" value="1"/>
</dbReference>
<dbReference type="PANTHER" id="PTHR47191">
    <property type="entry name" value="OS05G0170800 PROTEIN"/>
    <property type="match status" value="1"/>
</dbReference>
<comment type="caution">
    <text evidence="4">The sequence shown here is derived from an EMBL/GenBank/DDBJ whole genome shotgun (WGS) entry which is preliminary data.</text>
</comment>
<sequence length="292" mass="32697">MHSLSFKVSTDYCGRCCFPGPGRVAESEVRPRQVRFGFRDFGRGVRVAACASESERNGSNGWSGSRSSSPTPGPGPRPSSFLSRSQTYALLKQQMEVAAKSEDYEEAARIRDSLKRLEKEEPVLWLRRLIKEAVAEERFEDAANFRDELKEIAPHSFLKCSSDATTLGIRVQVRSVYIEGRSQPSKGQHFFAYRIRITNNSDHPVQLLRRHWIVTDANGKSENVWGIGVIGQQPVILPQTSFEYSSACPLSTPTGRMEGDFEMKHINRLSSQSFNVAIAPFSLSILGDDDTF</sequence>
<feature type="domain" description="ApaG" evidence="3">
    <location>
        <begin position="163"/>
        <end position="290"/>
    </location>
</feature>
<dbReference type="Proteomes" id="UP000238479">
    <property type="component" value="Chromosome 7"/>
</dbReference>
<dbReference type="NCBIfam" id="NF003967">
    <property type="entry name" value="PRK05461.1"/>
    <property type="match status" value="1"/>
</dbReference>